<organism evidence="3 4">
    <name type="scientific">Streptomyces daliensis</name>
    <dbReference type="NCBI Taxonomy" id="299421"/>
    <lineage>
        <taxon>Bacteria</taxon>
        <taxon>Bacillati</taxon>
        <taxon>Actinomycetota</taxon>
        <taxon>Actinomycetes</taxon>
        <taxon>Kitasatosporales</taxon>
        <taxon>Streptomycetaceae</taxon>
        <taxon>Streptomyces</taxon>
    </lineage>
</organism>
<dbReference type="EMBL" id="JAGSMN010000631">
    <property type="protein sequence ID" value="MBR7676290.1"/>
    <property type="molecule type" value="Genomic_DNA"/>
</dbReference>
<dbReference type="AlphaFoldDB" id="A0A8T4IY17"/>
<dbReference type="GO" id="GO:0016491">
    <property type="term" value="F:oxidoreductase activity"/>
    <property type="evidence" value="ECO:0007669"/>
    <property type="project" value="InterPro"/>
</dbReference>
<proteinExistence type="predicted"/>
<dbReference type="PANTHER" id="PTHR21197">
    <property type="entry name" value="UDP-GALACTOPYRANOSE MUTASE"/>
    <property type="match status" value="1"/>
</dbReference>
<dbReference type="GO" id="GO:0050660">
    <property type="term" value="F:flavin adenine dinucleotide binding"/>
    <property type="evidence" value="ECO:0007669"/>
    <property type="project" value="TreeGrafter"/>
</dbReference>
<evidence type="ECO:0000259" key="2">
    <source>
        <dbReference type="Pfam" id="PF01593"/>
    </source>
</evidence>
<comment type="caution">
    <text evidence="3">The sequence shown here is derived from an EMBL/GenBank/DDBJ whole genome shotgun (WGS) entry which is preliminary data.</text>
</comment>
<dbReference type="InterPro" id="IPR002937">
    <property type="entry name" value="Amino_oxidase"/>
</dbReference>
<dbReference type="Gene3D" id="3.50.50.60">
    <property type="entry name" value="FAD/NAD(P)-binding domain"/>
    <property type="match status" value="1"/>
</dbReference>
<sequence>MSSSPLSDAMADSAATDAPDIARAVVVGAGPAGLTAAWKLCEMDEKPLVLEADGEVGGLSRTVEREGWRFDIGGHRFYTRLPQIEDLWEEFLPPGEFLTRTRKSRIFYEGSFFDYPLAPMNALRGLGFWEALRCIASYTKARLSRRGEAASFEDWVVARFGRRLYDIFFKTYTEKVWGIPGSAIGADWAAQRIGTLSLGNAILDALQIRRSSAKSLTKTFKYPRLGPGMMWENVAGMVREKGGSVLLDAPVSRIHHENGRVTSVLYDSGGEPVTQAVSSVISTIPLTALIAALDPPPDDRVLSAARGLRYRDFLTVAIVLKAKPSFDDNWIYIHSRDVKVGRIQNYEAWSADMVRDGTSCLGLEYFVTVGDELWNSSDASLGALASREIVQLGLASEKEISHTYVVRMRNAYPVYDETYRENLKVVRDWLAGNCRNLQTVGRNGLHRYNNQDHSMHTALLGVENLLGIDQHDLWDESEDSGYLEQPSAPARTTAEKRTRR</sequence>
<feature type="region of interest" description="Disordered" evidence="1">
    <location>
        <begin position="477"/>
        <end position="500"/>
    </location>
</feature>
<dbReference type="Pfam" id="PF01593">
    <property type="entry name" value="Amino_oxidase"/>
    <property type="match status" value="1"/>
</dbReference>
<feature type="domain" description="Amine oxidase" evidence="2">
    <location>
        <begin position="32"/>
        <end position="343"/>
    </location>
</feature>
<dbReference type="Proteomes" id="UP000675554">
    <property type="component" value="Unassembled WGS sequence"/>
</dbReference>
<dbReference type="NCBIfam" id="NF005548">
    <property type="entry name" value="PRK07208.1-4"/>
    <property type="match status" value="1"/>
</dbReference>
<dbReference type="GO" id="GO:0008767">
    <property type="term" value="F:UDP-galactopyranose mutase activity"/>
    <property type="evidence" value="ECO:0007669"/>
    <property type="project" value="TreeGrafter"/>
</dbReference>
<reference evidence="3" key="1">
    <citation type="submission" date="2021-04" db="EMBL/GenBank/DDBJ databases">
        <title>Sequencing of actinobacteria type strains.</title>
        <authorList>
            <person name="Nguyen G.-S."/>
            <person name="Wentzel A."/>
        </authorList>
    </citation>
    <scope>NUCLEOTIDE SEQUENCE</scope>
    <source>
        <strain evidence="3">DSM 42095</strain>
    </source>
</reference>
<dbReference type="InterPro" id="IPR036188">
    <property type="entry name" value="FAD/NAD-bd_sf"/>
</dbReference>
<evidence type="ECO:0000313" key="4">
    <source>
        <dbReference type="Proteomes" id="UP000675554"/>
    </source>
</evidence>
<keyword evidence="4" id="KW-1185">Reference proteome</keyword>
<dbReference type="SUPFAM" id="SSF51905">
    <property type="entry name" value="FAD/NAD(P)-binding domain"/>
    <property type="match status" value="1"/>
</dbReference>
<dbReference type="NCBIfam" id="NF005545">
    <property type="entry name" value="PRK07208.1-1"/>
    <property type="match status" value="1"/>
</dbReference>
<dbReference type="GO" id="GO:0005829">
    <property type="term" value="C:cytosol"/>
    <property type="evidence" value="ECO:0007669"/>
    <property type="project" value="TreeGrafter"/>
</dbReference>
<protein>
    <submittedName>
        <fullName evidence="3">NAD(P)/FAD-dependent oxidoreductase</fullName>
    </submittedName>
</protein>
<name>A0A8T4IY17_9ACTN</name>
<dbReference type="PANTHER" id="PTHR21197:SF0">
    <property type="entry name" value="UDP-GALACTOPYRANOSE MUTASE"/>
    <property type="match status" value="1"/>
</dbReference>
<evidence type="ECO:0000256" key="1">
    <source>
        <dbReference type="SAM" id="MobiDB-lite"/>
    </source>
</evidence>
<evidence type="ECO:0000313" key="3">
    <source>
        <dbReference type="EMBL" id="MBR7676290.1"/>
    </source>
</evidence>
<accession>A0A8T4IY17</accession>
<dbReference type="NCBIfam" id="NF005547">
    <property type="entry name" value="PRK07208.1-3"/>
    <property type="match status" value="1"/>
</dbReference>
<gene>
    <name evidence="3" type="ORF">KDA82_25425</name>
</gene>